<evidence type="ECO:0000256" key="1">
    <source>
        <dbReference type="SAM" id="Phobius"/>
    </source>
</evidence>
<dbReference type="AlphaFoldDB" id="A0A7N0UZA0"/>
<keyword evidence="3" id="KW-1185">Reference proteome</keyword>
<keyword evidence="1" id="KW-0472">Membrane</keyword>
<keyword evidence="1" id="KW-1133">Transmembrane helix</keyword>
<reference evidence="2" key="1">
    <citation type="submission" date="2021-01" db="UniProtKB">
        <authorList>
            <consortium name="EnsemblPlants"/>
        </authorList>
    </citation>
    <scope>IDENTIFICATION</scope>
</reference>
<organism evidence="2 3">
    <name type="scientific">Kalanchoe fedtschenkoi</name>
    <name type="common">Lavender scallops</name>
    <name type="synonym">South American air plant</name>
    <dbReference type="NCBI Taxonomy" id="63787"/>
    <lineage>
        <taxon>Eukaryota</taxon>
        <taxon>Viridiplantae</taxon>
        <taxon>Streptophyta</taxon>
        <taxon>Embryophyta</taxon>
        <taxon>Tracheophyta</taxon>
        <taxon>Spermatophyta</taxon>
        <taxon>Magnoliopsida</taxon>
        <taxon>eudicotyledons</taxon>
        <taxon>Gunneridae</taxon>
        <taxon>Pentapetalae</taxon>
        <taxon>Saxifragales</taxon>
        <taxon>Crassulaceae</taxon>
        <taxon>Kalanchoe</taxon>
    </lineage>
</organism>
<dbReference type="Gramene" id="Kaladp0093s0002.1.v1.1">
    <property type="protein sequence ID" value="Kaladp0093s0002.1.v1.1.CDS.1"/>
    <property type="gene ID" value="Kaladp0093s0002.v1.1"/>
</dbReference>
<feature type="transmembrane region" description="Helical" evidence="1">
    <location>
        <begin position="26"/>
        <end position="48"/>
    </location>
</feature>
<evidence type="ECO:0000313" key="3">
    <source>
        <dbReference type="Proteomes" id="UP000594263"/>
    </source>
</evidence>
<name>A0A7N0UZA0_KALFE</name>
<proteinExistence type="predicted"/>
<accession>A0A7N0UZA0</accession>
<evidence type="ECO:0000313" key="2">
    <source>
        <dbReference type="EnsemblPlants" id="Kaladp0093s0002.1.v1.1.CDS.1"/>
    </source>
</evidence>
<sequence length="55" mass="5888">MNRSLQIQTNSEPVRLQSALICHPPIAAPPLAIAGFTTSASLPLLMVVEKNFRSG</sequence>
<keyword evidence="1" id="KW-0812">Transmembrane</keyword>
<dbReference type="EnsemblPlants" id="Kaladp0093s0002.1.v1.1">
    <property type="protein sequence ID" value="Kaladp0093s0002.1.v1.1.CDS.1"/>
    <property type="gene ID" value="Kaladp0093s0002.v1.1"/>
</dbReference>
<protein>
    <submittedName>
        <fullName evidence="2">Uncharacterized protein</fullName>
    </submittedName>
</protein>
<dbReference type="Proteomes" id="UP000594263">
    <property type="component" value="Unplaced"/>
</dbReference>